<sequence length="678" mass="76299">MRRPWGRQWVHVVKINNVCARDWRKSTALRRLGFATRLILYATRLYYKQEKTFEKVIKFTLETINKCKAVLEYRQNKVVRRKLRTSYDKVELSDVTLNGGYHPQCYKLFTAIKIPPDFQIQQKSEAAFDYVNKSTDESCDGIKMTSTDTYQLKWHSHSSHLNGSVASLLRSERFTDVVLCTMDGSQIPAHKFILSSCSVYLSTLLESQRAVNRMGGLLYVVLPSEISTKALKILVEYMYKGETTVSNEVLDTVLKAGEVLKIRGLWRQADEETAVSDKATTIASQTIVNKQMAVAKKPEEVQAKVAIKKDDKIVKTFNPAQQQGVTRPMFIGPPKLVFIKTSEGGTTALRPCTSKGQTILVAHTPQPEIMTSSVTTIPTPSITVGSTTTISDDSPDEAPPTRVLRRHAAEKKYGKRQKTDTKETEEAKDSEDIQDNTSETSKKSSHSTEVSTEVQIKEEPEWDASSIEEEETSIAEMFHAEMTVKSEPIDDMDIEEEGLMYSPLACELCAEVFTVPGAWVRHVQGHAHSDQAHARKRKARSASDDTEETTALLRCDLCQKHFPNPAQWVRHIQSTHTETELAISNNSAPPKRHNRFTEGAQNKICSHCKKIFPSHASMLIHMRTHTGERPFVCGLCNKGFNVKSNLLRHLRTLHDQLAEEEGAPALDEPGPSEVKREP</sequence>
<dbReference type="FunFam" id="3.30.160.60:FF:001049">
    <property type="entry name" value="zinc finger protein 319"/>
    <property type="match status" value="1"/>
</dbReference>
<keyword evidence="5" id="KW-0862">Zinc</keyword>
<evidence type="ECO:0000256" key="4">
    <source>
        <dbReference type="ARBA" id="ARBA00022771"/>
    </source>
</evidence>
<dbReference type="InterPro" id="IPR013087">
    <property type="entry name" value="Znf_C2H2_type"/>
</dbReference>
<dbReference type="Pfam" id="PF12874">
    <property type="entry name" value="zf-met"/>
    <property type="match status" value="1"/>
</dbReference>
<evidence type="ECO:0000256" key="5">
    <source>
        <dbReference type="ARBA" id="ARBA00022833"/>
    </source>
</evidence>
<dbReference type="SUPFAM" id="SSF57667">
    <property type="entry name" value="beta-beta-alpha zinc fingers"/>
    <property type="match status" value="1"/>
</dbReference>
<dbReference type="PROSITE" id="PS50097">
    <property type="entry name" value="BTB"/>
    <property type="match status" value="1"/>
</dbReference>
<keyword evidence="12" id="KW-1185">Reference proteome</keyword>
<accession>A0A194PXJ7</accession>
<keyword evidence="6" id="KW-0539">Nucleus</keyword>
<comment type="subcellular location">
    <subcellularLocation>
        <location evidence="1">Nucleus</location>
    </subcellularLocation>
</comment>
<feature type="domain" description="C2H2-type" evidence="10">
    <location>
        <begin position="553"/>
        <end position="581"/>
    </location>
</feature>
<feature type="region of interest" description="Disordered" evidence="8">
    <location>
        <begin position="526"/>
        <end position="545"/>
    </location>
</feature>
<evidence type="ECO:0000256" key="3">
    <source>
        <dbReference type="ARBA" id="ARBA00022737"/>
    </source>
</evidence>
<dbReference type="EMBL" id="KQ459586">
    <property type="protein sequence ID" value="KPI98066.1"/>
    <property type="molecule type" value="Genomic_DNA"/>
</dbReference>
<dbReference type="GO" id="GO:0048513">
    <property type="term" value="P:animal organ development"/>
    <property type="evidence" value="ECO:0007669"/>
    <property type="project" value="UniProtKB-ARBA"/>
</dbReference>
<dbReference type="GO" id="GO:0003006">
    <property type="term" value="P:developmental process involved in reproduction"/>
    <property type="evidence" value="ECO:0007669"/>
    <property type="project" value="UniProtKB-ARBA"/>
</dbReference>
<dbReference type="InterPro" id="IPR036236">
    <property type="entry name" value="Znf_C2H2_sf"/>
</dbReference>
<feature type="compositionally biased region" description="Low complexity" evidence="8">
    <location>
        <begin position="371"/>
        <end position="392"/>
    </location>
</feature>
<dbReference type="GO" id="GO:0048666">
    <property type="term" value="P:neuron development"/>
    <property type="evidence" value="ECO:0007669"/>
    <property type="project" value="UniProtKB-ARBA"/>
</dbReference>
<dbReference type="Proteomes" id="UP000053268">
    <property type="component" value="Unassembled WGS sequence"/>
</dbReference>
<feature type="region of interest" description="Disordered" evidence="8">
    <location>
        <begin position="371"/>
        <end position="466"/>
    </location>
</feature>
<evidence type="ECO:0000259" key="10">
    <source>
        <dbReference type="PROSITE" id="PS50157"/>
    </source>
</evidence>
<dbReference type="AlphaFoldDB" id="A0A194PXJ7"/>
<protein>
    <submittedName>
        <fullName evidence="11">Protein bric-a-brac 2</fullName>
    </submittedName>
</protein>
<dbReference type="GO" id="GO:0008270">
    <property type="term" value="F:zinc ion binding"/>
    <property type="evidence" value="ECO:0007669"/>
    <property type="project" value="UniProtKB-KW"/>
</dbReference>
<proteinExistence type="predicted"/>
<evidence type="ECO:0000256" key="8">
    <source>
        <dbReference type="SAM" id="MobiDB-lite"/>
    </source>
</evidence>
<keyword evidence="3" id="KW-0677">Repeat</keyword>
<feature type="compositionally biased region" description="Basic residues" evidence="8">
    <location>
        <begin position="403"/>
        <end position="416"/>
    </location>
</feature>
<keyword evidence="4 7" id="KW-0863">Zinc-finger</keyword>
<dbReference type="GO" id="GO:0006357">
    <property type="term" value="P:regulation of transcription by RNA polymerase II"/>
    <property type="evidence" value="ECO:0007669"/>
    <property type="project" value="TreeGrafter"/>
</dbReference>
<dbReference type="Pfam" id="PF00651">
    <property type="entry name" value="BTB"/>
    <property type="match status" value="1"/>
</dbReference>
<dbReference type="STRING" id="66420.A0A194PXJ7"/>
<dbReference type="PROSITE" id="PS00028">
    <property type="entry name" value="ZINC_FINGER_C2H2_1"/>
    <property type="match status" value="4"/>
</dbReference>
<feature type="domain" description="C2H2-type" evidence="10">
    <location>
        <begin position="603"/>
        <end position="630"/>
    </location>
</feature>
<dbReference type="PANTHER" id="PTHR23110:SF93">
    <property type="entry name" value="ZINC FINGER AND BTB DOMAIN-CONTAINING PROTEIN 14-LIKE PROTEIN"/>
    <property type="match status" value="1"/>
</dbReference>
<evidence type="ECO:0000256" key="7">
    <source>
        <dbReference type="PROSITE-ProRule" id="PRU00042"/>
    </source>
</evidence>
<dbReference type="SMART" id="SM00355">
    <property type="entry name" value="ZnF_C2H2"/>
    <property type="match status" value="4"/>
</dbReference>
<dbReference type="PROSITE" id="PS50157">
    <property type="entry name" value="ZINC_FINGER_C2H2_2"/>
    <property type="match status" value="3"/>
</dbReference>
<dbReference type="Gene3D" id="3.30.710.10">
    <property type="entry name" value="Potassium Channel Kv1.1, Chain A"/>
    <property type="match status" value="1"/>
</dbReference>
<dbReference type="Gene3D" id="3.30.160.60">
    <property type="entry name" value="Classic Zinc Finger"/>
    <property type="match status" value="3"/>
</dbReference>
<feature type="domain" description="C2H2-type" evidence="10">
    <location>
        <begin position="631"/>
        <end position="659"/>
    </location>
</feature>
<dbReference type="InterPro" id="IPR011333">
    <property type="entry name" value="SKP1/BTB/POZ_sf"/>
</dbReference>
<gene>
    <name evidence="11" type="ORF">RR46_11187</name>
</gene>
<dbReference type="SUPFAM" id="SSF54695">
    <property type="entry name" value="POZ domain"/>
    <property type="match status" value="1"/>
</dbReference>
<dbReference type="SMART" id="SM00225">
    <property type="entry name" value="BTB"/>
    <property type="match status" value="1"/>
</dbReference>
<name>A0A194PXJ7_PAPXU</name>
<feature type="compositionally biased region" description="Basic and acidic residues" evidence="8">
    <location>
        <begin position="417"/>
        <end position="431"/>
    </location>
</feature>
<keyword evidence="2" id="KW-0479">Metal-binding</keyword>
<dbReference type="GO" id="GO:0005634">
    <property type="term" value="C:nucleus"/>
    <property type="evidence" value="ECO:0007669"/>
    <property type="project" value="UniProtKB-SubCell"/>
</dbReference>
<evidence type="ECO:0000313" key="12">
    <source>
        <dbReference type="Proteomes" id="UP000053268"/>
    </source>
</evidence>
<feature type="region of interest" description="Disordered" evidence="8">
    <location>
        <begin position="659"/>
        <end position="678"/>
    </location>
</feature>
<evidence type="ECO:0000256" key="2">
    <source>
        <dbReference type="ARBA" id="ARBA00022723"/>
    </source>
</evidence>
<evidence type="ECO:0000256" key="1">
    <source>
        <dbReference type="ARBA" id="ARBA00004123"/>
    </source>
</evidence>
<evidence type="ECO:0000313" key="11">
    <source>
        <dbReference type="EMBL" id="KPI98066.1"/>
    </source>
</evidence>
<dbReference type="Pfam" id="PF00096">
    <property type="entry name" value="zf-C2H2"/>
    <property type="match status" value="2"/>
</dbReference>
<evidence type="ECO:0000256" key="6">
    <source>
        <dbReference type="ARBA" id="ARBA00023242"/>
    </source>
</evidence>
<dbReference type="InterPro" id="IPR000210">
    <property type="entry name" value="BTB/POZ_dom"/>
</dbReference>
<evidence type="ECO:0000259" key="9">
    <source>
        <dbReference type="PROSITE" id="PS50097"/>
    </source>
</evidence>
<reference evidence="11 12" key="1">
    <citation type="journal article" date="2015" name="Nat. Commun.">
        <title>Outbred genome sequencing and CRISPR/Cas9 gene editing in butterflies.</title>
        <authorList>
            <person name="Li X."/>
            <person name="Fan D."/>
            <person name="Zhang W."/>
            <person name="Liu G."/>
            <person name="Zhang L."/>
            <person name="Zhao L."/>
            <person name="Fang X."/>
            <person name="Chen L."/>
            <person name="Dong Y."/>
            <person name="Chen Y."/>
            <person name="Ding Y."/>
            <person name="Zhao R."/>
            <person name="Feng M."/>
            <person name="Zhu Y."/>
            <person name="Feng Y."/>
            <person name="Jiang X."/>
            <person name="Zhu D."/>
            <person name="Xiang H."/>
            <person name="Feng X."/>
            <person name="Li S."/>
            <person name="Wang J."/>
            <person name="Zhang G."/>
            <person name="Kronforst M.R."/>
            <person name="Wang W."/>
        </authorList>
    </citation>
    <scope>NUCLEOTIDE SEQUENCE [LARGE SCALE GENOMIC DNA]</scope>
    <source>
        <strain evidence="11">Ya'a_city_454_Px</strain>
        <tissue evidence="11">Whole body</tissue>
    </source>
</reference>
<dbReference type="InterPro" id="IPR051095">
    <property type="entry name" value="Dros_DevTransReg"/>
</dbReference>
<dbReference type="PANTHER" id="PTHR23110">
    <property type="entry name" value="BTB DOMAIN TRANSCRIPTION FACTOR"/>
    <property type="match status" value="1"/>
</dbReference>
<feature type="domain" description="BTB" evidence="9">
    <location>
        <begin position="175"/>
        <end position="247"/>
    </location>
</feature>
<organism evidence="11 12">
    <name type="scientific">Papilio xuthus</name>
    <name type="common">Asian swallowtail butterfly</name>
    <dbReference type="NCBI Taxonomy" id="66420"/>
    <lineage>
        <taxon>Eukaryota</taxon>
        <taxon>Metazoa</taxon>
        <taxon>Ecdysozoa</taxon>
        <taxon>Arthropoda</taxon>
        <taxon>Hexapoda</taxon>
        <taxon>Insecta</taxon>
        <taxon>Pterygota</taxon>
        <taxon>Neoptera</taxon>
        <taxon>Endopterygota</taxon>
        <taxon>Lepidoptera</taxon>
        <taxon>Glossata</taxon>
        <taxon>Ditrysia</taxon>
        <taxon>Papilionoidea</taxon>
        <taxon>Papilionidae</taxon>
        <taxon>Papilioninae</taxon>
        <taxon>Papilio</taxon>
    </lineage>
</organism>